<evidence type="ECO:0000256" key="19">
    <source>
        <dbReference type="SAM" id="Phobius"/>
    </source>
</evidence>
<keyword evidence="16" id="KW-0594">Phospholipid biosynthesis</keyword>
<evidence type="ECO:0000256" key="10">
    <source>
        <dbReference type="ARBA" id="ARBA00022679"/>
    </source>
</evidence>
<evidence type="ECO:0000256" key="18">
    <source>
        <dbReference type="RuleBase" id="RU003938"/>
    </source>
</evidence>
<feature type="transmembrane region" description="Helical" evidence="19">
    <location>
        <begin position="77"/>
        <end position="95"/>
    </location>
</feature>
<evidence type="ECO:0000256" key="2">
    <source>
        <dbReference type="ARBA" id="ARBA00004651"/>
    </source>
</evidence>
<evidence type="ECO:0000313" key="20">
    <source>
        <dbReference type="EMBL" id="STZ77041.1"/>
    </source>
</evidence>
<evidence type="ECO:0000256" key="12">
    <source>
        <dbReference type="ARBA" id="ARBA00022695"/>
    </source>
</evidence>
<dbReference type="PANTHER" id="PTHR46382:SF1">
    <property type="entry name" value="PHOSPHATIDATE CYTIDYLYLTRANSFERASE"/>
    <property type="match status" value="1"/>
</dbReference>
<dbReference type="EMBL" id="UGQS01000002">
    <property type="protein sequence ID" value="STZ77041.1"/>
    <property type="molecule type" value="Genomic_DNA"/>
</dbReference>
<dbReference type="GO" id="GO:0004605">
    <property type="term" value="F:phosphatidate cytidylyltransferase activity"/>
    <property type="evidence" value="ECO:0007669"/>
    <property type="project" value="UniProtKB-EC"/>
</dbReference>
<evidence type="ECO:0000256" key="14">
    <source>
        <dbReference type="ARBA" id="ARBA00023098"/>
    </source>
</evidence>
<keyword evidence="8" id="KW-1003">Cell membrane</keyword>
<name>A0A378UKL8_BERDE</name>
<protein>
    <recommendedName>
        <fullName evidence="7 18">Phosphatidate cytidylyltransferase</fullName>
        <ecNumber evidence="6 18">2.7.7.41</ecNumber>
    </recommendedName>
</protein>
<accession>A0A378UKL8</accession>
<feature type="transmembrane region" description="Helical" evidence="19">
    <location>
        <begin position="199"/>
        <end position="220"/>
    </location>
</feature>
<keyword evidence="14" id="KW-0443">Lipid metabolism</keyword>
<comment type="pathway">
    <text evidence="3 18">Phospholipid metabolism; CDP-diacylglycerol biosynthesis; CDP-diacylglycerol from sn-glycerol 3-phosphate: step 3/3.</text>
</comment>
<comment type="subcellular location">
    <subcellularLocation>
        <location evidence="2">Cell membrane</location>
        <topology evidence="2">Multi-pass membrane protein</topology>
    </subcellularLocation>
</comment>
<evidence type="ECO:0000256" key="6">
    <source>
        <dbReference type="ARBA" id="ARBA00012487"/>
    </source>
</evidence>
<dbReference type="InterPro" id="IPR000374">
    <property type="entry name" value="PC_trans"/>
</dbReference>
<keyword evidence="13 19" id="KW-1133">Transmembrane helix</keyword>
<feature type="transmembrane region" description="Helical" evidence="19">
    <location>
        <begin position="131"/>
        <end position="152"/>
    </location>
</feature>
<keyword evidence="9" id="KW-0444">Lipid biosynthesis</keyword>
<feature type="transmembrane region" description="Helical" evidence="19">
    <location>
        <begin position="107"/>
        <end position="125"/>
    </location>
</feature>
<evidence type="ECO:0000256" key="15">
    <source>
        <dbReference type="ARBA" id="ARBA00023136"/>
    </source>
</evidence>
<keyword evidence="15 19" id="KW-0472">Membrane</keyword>
<keyword evidence="10 18" id="KW-0808">Transferase</keyword>
<keyword evidence="21" id="KW-1185">Reference proteome</keyword>
<evidence type="ECO:0000256" key="7">
    <source>
        <dbReference type="ARBA" id="ARBA00019373"/>
    </source>
</evidence>
<evidence type="ECO:0000256" key="17">
    <source>
        <dbReference type="ARBA" id="ARBA00023264"/>
    </source>
</evidence>
<dbReference type="GO" id="GO:0016024">
    <property type="term" value="P:CDP-diacylglycerol biosynthetic process"/>
    <property type="evidence" value="ECO:0007669"/>
    <property type="project" value="UniProtKB-UniPathway"/>
</dbReference>
<keyword evidence="12 18" id="KW-0548">Nucleotidyltransferase</keyword>
<keyword evidence="17" id="KW-1208">Phospholipid metabolism</keyword>
<dbReference type="UniPathway" id="UPA00557">
    <property type="reaction ID" value="UER00614"/>
</dbReference>
<evidence type="ECO:0000256" key="13">
    <source>
        <dbReference type="ARBA" id="ARBA00022989"/>
    </source>
</evidence>
<dbReference type="RefSeq" id="WP_066080700.1">
    <property type="nucleotide sequence ID" value="NZ_CP181246.1"/>
</dbReference>
<dbReference type="PROSITE" id="PS01315">
    <property type="entry name" value="CDS"/>
    <property type="match status" value="1"/>
</dbReference>
<gene>
    <name evidence="20" type="primary">cdsA</name>
    <name evidence="20" type="ORF">NCTC10295_01842</name>
</gene>
<evidence type="ECO:0000256" key="4">
    <source>
        <dbReference type="ARBA" id="ARBA00005189"/>
    </source>
</evidence>
<evidence type="ECO:0000256" key="11">
    <source>
        <dbReference type="ARBA" id="ARBA00022692"/>
    </source>
</evidence>
<keyword evidence="11 18" id="KW-0812">Transmembrane</keyword>
<evidence type="ECO:0000313" key="21">
    <source>
        <dbReference type="Proteomes" id="UP000254651"/>
    </source>
</evidence>
<reference evidence="20 21" key="1">
    <citation type="submission" date="2018-06" db="EMBL/GenBank/DDBJ databases">
        <authorList>
            <consortium name="Pathogen Informatics"/>
            <person name="Doyle S."/>
        </authorList>
    </citation>
    <scope>NUCLEOTIDE SEQUENCE [LARGE SCALE GENOMIC DNA]</scope>
    <source>
        <strain evidence="20 21">NCTC10295</strain>
    </source>
</reference>
<dbReference type="GO" id="GO:0005886">
    <property type="term" value="C:plasma membrane"/>
    <property type="evidence" value="ECO:0007669"/>
    <property type="project" value="UniProtKB-SubCell"/>
</dbReference>
<evidence type="ECO:0000256" key="8">
    <source>
        <dbReference type="ARBA" id="ARBA00022475"/>
    </source>
</evidence>
<comment type="catalytic activity">
    <reaction evidence="1 18">
        <text>a 1,2-diacyl-sn-glycero-3-phosphate + CTP + H(+) = a CDP-1,2-diacyl-sn-glycerol + diphosphate</text>
        <dbReference type="Rhea" id="RHEA:16229"/>
        <dbReference type="ChEBI" id="CHEBI:15378"/>
        <dbReference type="ChEBI" id="CHEBI:33019"/>
        <dbReference type="ChEBI" id="CHEBI:37563"/>
        <dbReference type="ChEBI" id="CHEBI:58332"/>
        <dbReference type="ChEBI" id="CHEBI:58608"/>
        <dbReference type="EC" id="2.7.7.41"/>
    </reaction>
</comment>
<dbReference type="PANTHER" id="PTHR46382">
    <property type="entry name" value="PHOSPHATIDATE CYTIDYLYLTRANSFERASE"/>
    <property type="match status" value="1"/>
</dbReference>
<comment type="similarity">
    <text evidence="5 18">Belongs to the CDS family.</text>
</comment>
<organism evidence="20 21">
    <name type="scientific">Bergeriella denitrificans</name>
    <name type="common">Neisseria denitrificans</name>
    <dbReference type="NCBI Taxonomy" id="494"/>
    <lineage>
        <taxon>Bacteria</taxon>
        <taxon>Pseudomonadati</taxon>
        <taxon>Pseudomonadota</taxon>
        <taxon>Betaproteobacteria</taxon>
        <taxon>Neisseriales</taxon>
        <taxon>Neisseriaceae</taxon>
        <taxon>Bergeriella</taxon>
    </lineage>
</organism>
<evidence type="ECO:0000256" key="16">
    <source>
        <dbReference type="ARBA" id="ARBA00023209"/>
    </source>
</evidence>
<evidence type="ECO:0000256" key="9">
    <source>
        <dbReference type="ARBA" id="ARBA00022516"/>
    </source>
</evidence>
<feature type="transmembrane region" description="Helical" evidence="19">
    <location>
        <begin position="173"/>
        <end position="193"/>
    </location>
</feature>
<evidence type="ECO:0000256" key="5">
    <source>
        <dbReference type="ARBA" id="ARBA00010185"/>
    </source>
</evidence>
<comment type="pathway">
    <text evidence="4">Lipid metabolism.</text>
</comment>
<evidence type="ECO:0000256" key="1">
    <source>
        <dbReference type="ARBA" id="ARBA00001698"/>
    </source>
</evidence>
<dbReference type="Pfam" id="PF01148">
    <property type="entry name" value="CTP_transf_1"/>
    <property type="match status" value="1"/>
</dbReference>
<dbReference type="AlphaFoldDB" id="A0A378UKL8"/>
<sequence>MLKQRIITALWLLPLMLGMLFYAPQWLWAAFGGLITLLALWEYARMSGLDAQQNHRYLAATALFMLAAYTGGWRLPAWIWCAVLAFWLLAMPLWLKRKWTLKGGWQAYAVGWLLMLPFWFALIGLRPDTEAALPLLAVMGLVWVADVAAYFCGKAFGRRKLAPAISPGKSWEGAIGGAVCVAVYLTLARQAGWLAFDTGWLSTILIGLLLTAVSVCGDLLESWLKRAAGIKDSSALLPGHGGVFDRVDSLIAVLSVYAAVVALTQAV</sequence>
<proteinExistence type="inferred from homology"/>
<evidence type="ECO:0000256" key="3">
    <source>
        <dbReference type="ARBA" id="ARBA00005119"/>
    </source>
</evidence>
<dbReference type="Proteomes" id="UP000254651">
    <property type="component" value="Unassembled WGS sequence"/>
</dbReference>
<dbReference type="EC" id="2.7.7.41" evidence="6 18"/>